<evidence type="ECO:0000313" key="2">
    <source>
        <dbReference type="Proteomes" id="UP000034543"/>
    </source>
</evidence>
<name>A0A0G1CGE3_9BACT</name>
<dbReference type="EMBL" id="LCFB01000017">
    <property type="protein sequence ID" value="KKS84559.1"/>
    <property type="molecule type" value="Genomic_DNA"/>
</dbReference>
<dbReference type="Proteomes" id="UP000034543">
    <property type="component" value="Unassembled WGS sequence"/>
</dbReference>
<dbReference type="AlphaFoldDB" id="A0A0G1CGE3"/>
<organism evidence="1 2">
    <name type="scientific">Candidatus Gottesmanbacteria bacterium GW2011_GWA1_43_11</name>
    <dbReference type="NCBI Taxonomy" id="1618436"/>
    <lineage>
        <taxon>Bacteria</taxon>
        <taxon>Candidatus Gottesmaniibacteriota</taxon>
    </lineage>
</organism>
<accession>A0A0G1CGE3</accession>
<reference evidence="1 2" key="1">
    <citation type="journal article" date="2015" name="Nature">
        <title>rRNA introns, odd ribosomes, and small enigmatic genomes across a large radiation of phyla.</title>
        <authorList>
            <person name="Brown C.T."/>
            <person name="Hug L.A."/>
            <person name="Thomas B.C."/>
            <person name="Sharon I."/>
            <person name="Castelle C.J."/>
            <person name="Singh A."/>
            <person name="Wilkins M.J."/>
            <person name="Williams K.H."/>
            <person name="Banfield J.F."/>
        </authorList>
    </citation>
    <scope>NUCLEOTIDE SEQUENCE [LARGE SCALE GENOMIC DNA]</scope>
</reference>
<proteinExistence type="predicted"/>
<protein>
    <submittedName>
        <fullName evidence="1">Uncharacterized protein</fullName>
    </submittedName>
</protein>
<comment type="caution">
    <text evidence="1">The sequence shown here is derived from an EMBL/GenBank/DDBJ whole genome shotgun (WGS) entry which is preliminary data.</text>
</comment>
<gene>
    <name evidence="1" type="ORF">UV59_C0017G0012</name>
</gene>
<evidence type="ECO:0000313" key="1">
    <source>
        <dbReference type="EMBL" id="KKS84559.1"/>
    </source>
</evidence>
<sequence length="187" mass="21063">MSSHESTPLTLAQQNERAANLLNLISHISESNFLMAEFCGMASPVSNSPICMDVGFAVYKEADTKTSLLVVGQCADKLWYHQRNILSLMNNEQARFTAQLHHPQALSEWGHFMEQSSNFGKQLPLCVMVAGTYADNLTAAAKSATYNLFYSPKLTDEVALALVHKGLFNNYRSLNNKLYTYRYDRRQ</sequence>